<evidence type="ECO:0000313" key="1">
    <source>
        <dbReference type="EMBL" id="CAK0733374.1"/>
    </source>
</evidence>
<name>A0AAV1HR94_9CHLO</name>
<proteinExistence type="predicted"/>
<protein>
    <submittedName>
        <fullName evidence="1">Uncharacterized protein</fullName>
    </submittedName>
</protein>
<dbReference type="EMBL" id="CAUYUE010000001">
    <property type="protein sequence ID" value="CAK0733374.1"/>
    <property type="molecule type" value="Genomic_DNA"/>
</dbReference>
<reference evidence="1 2" key="1">
    <citation type="submission" date="2023-10" db="EMBL/GenBank/DDBJ databases">
        <authorList>
            <person name="Maclean D."/>
            <person name="Macfadyen A."/>
        </authorList>
    </citation>
    <scope>NUCLEOTIDE SEQUENCE [LARGE SCALE GENOMIC DNA]</scope>
</reference>
<keyword evidence="2" id="KW-1185">Reference proteome</keyword>
<gene>
    <name evidence="1" type="ORF">CVIRNUC_000265</name>
</gene>
<accession>A0AAV1HR94</accession>
<evidence type="ECO:0000313" key="2">
    <source>
        <dbReference type="Proteomes" id="UP001314263"/>
    </source>
</evidence>
<sequence>MKGDNLLDMDQMAQSILTAKVHGVLQCLIARGTVTGFFEPLVRKLTLSETSLFTVKSFMHTLNREFASIKVSASLTQELLDSESCLRIMLAMKGISCIREYGIALCRPYIGKHCQLPTVCAF</sequence>
<organism evidence="1 2">
    <name type="scientific">Coccomyxa viridis</name>
    <dbReference type="NCBI Taxonomy" id="1274662"/>
    <lineage>
        <taxon>Eukaryota</taxon>
        <taxon>Viridiplantae</taxon>
        <taxon>Chlorophyta</taxon>
        <taxon>core chlorophytes</taxon>
        <taxon>Trebouxiophyceae</taxon>
        <taxon>Trebouxiophyceae incertae sedis</taxon>
        <taxon>Coccomyxaceae</taxon>
        <taxon>Coccomyxa</taxon>
    </lineage>
</organism>
<dbReference type="Proteomes" id="UP001314263">
    <property type="component" value="Unassembled WGS sequence"/>
</dbReference>
<comment type="caution">
    <text evidence="1">The sequence shown here is derived from an EMBL/GenBank/DDBJ whole genome shotgun (WGS) entry which is preliminary data.</text>
</comment>
<dbReference type="AlphaFoldDB" id="A0AAV1HR94"/>